<proteinExistence type="predicted"/>
<dbReference type="STRING" id="504805.SAMN05421505_109226"/>
<dbReference type="AlphaFoldDB" id="A0A1G7YGV0"/>
<organism evidence="1 2">
    <name type="scientific">Sinosporangium album</name>
    <dbReference type="NCBI Taxonomy" id="504805"/>
    <lineage>
        <taxon>Bacteria</taxon>
        <taxon>Bacillati</taxon>
        <taxon>Actinomycetota</taxon>
        <taxon>Actinomycetes</taxon>
        <taxon>Streptosporangiales</taxon>
        <taxon>Streptosporangiaceae</taxon>
        <taxon>Sinosporangium</taxon>
    </lineage>
</organism>
<gene>
    <name evidence="1" type="ORF">SAMN05421505_109226</name>
</gene>
<sequence length="94" mass="10036">MHASDPYLLPDMLDLLDMPGLPSLPDLPDLPDLLNPLNLSHVHGMHAMHGMSHVRGWSRRPNLRGLPGDAAFVHSPYGGAVACGGTGLVAGWPR</sequence>
<evidence type="ECO:0000313" key="1">
    <source>
        <dbReference type="EMBL" id="SDG95100.1"/>
    </source>
</evidence>
<protein>
    <submittedName>
        <fullName evidence="1">Uncharacterized protein</fullName>
    </submittedName>
</protein>
<evidence type="ECO:0000313" key="2">
    <source>
        <dbReference type="Proteomes" id="UP000198923"/>
    </source>
</evidence>
<keyword evidence="2" id="KW-1185">Reference proteome</keyword>
<reference evidence="1 2" key="1">
    <citation type="submission" date="2016-10" db="EMBL/GenBank/DDBJ databases">
        <authorList>
            <person name="de Groot N.N."/>
        </authorList>
    </citation>
    <scope>NUCLEOTIDE SEQUENCE [LARGE SCALE GENOMIC DNA]</scope>
    <source>
        <strain evidence="1 2">CPCC 201354</strain>
    </source>
</reference>
<name>A0A1G7YGV0_9ACTN</name>
<dbReference type="RefSeq" id="WP_093170526.1">
    <property type="nucleotide sequence ID" value="NZ_FNCN01000009.1"/>
</dbReference>
<dbReference type="Proteomes" id="UP000198923">
    <property type="component" value="Unassembled WGS sequence"/>
</dbReference>
<dbReference type="EMBL" id="FNCN01000009">
    <property type="protein sequence ID" value="SDG95100.1"/>
    <property type="molecule type" value="Genomic_DNA"/>
</dbReference>
<accession>A0A1G7YGV0</accession>